<evidence type="ECO:0000256" key="5">
    <source>
        <dbReference type="ARBA" id="ARBA00022691"/>
    </source>
</evidence>
<evidence type="ECO:0000256" key="4">
    <source>
        <dbReference type="ARBA" id="ARBA00022679"/>
    </source>
</evidence>
<dbReference type="SUPFAM" id="SSF53335">
    <property type="entry name" value="S-adenosyl-L-methionine-dependent methyltransferases"/>
    <property type="match status" value="1"/>
</dbReference>
<dbReference type="RefSeq" id="XP_072837377.1">
    <property type="nucleotide sequence ID" value="XM_072981276.1"/>
</dbReference>
<evidence type="ECO:0000256" key="6">
    <source>
        <dbReference type="ARBA" id="ARBA00022694"/>
    </source>
</evidence>
<evidence type="ECO:0000256" key="1">
    <source>
        <dbReference type="ARBA" id="ARBA00004797"/>
    </source>
</evidence>
<dbReference type="Pfam" id="PF02475">
    <property type="entry name" value="TRM5-TYW2_MTfase"/>
    <property type="match status" value="1"/>
</dbReference>
<feature type="domain" description="SAM-dependent methyltransferase TRM5/TYW2-type" evidence="11">
    <location>
        <begin position="124"/>
        <end position="440"/>
    </location>
</feature>
<evidence type="ECO:0000256" key="2">
    <source>
        <dbReference type="ARBA" id="ARBA00012265"/>
    </source>
</evidence>
<comment type="pathway">
    <text evidence="1">tRNA modification; wybutosine-tRNA(Phe) biosynthesis.</text>
</comment>
<evidence type="ECO:0000259" key="11">
    <source>
        <dbReference type="PROSITE" id="PS51684"/>
    </source>
</evidence>
<keyword evidence="12" id="KW-1185">Reference proteome</keyword>
<evidence type="ECO:0000256" key="8">
    <source>
        <dbReference type="ARBA" id="ARBA00037786"/>
    </source>
</evidence>
<evidence type="ECO:0000313" key="13">
    <source>
        <dbReference type="RefSeq" id="XP_072837375.1"/>
    </source>
</evidence>
<dbReference type="RefSeq" id="XP_072837375.1">
    <property type="nucleotide sequence ID" value="XM_072981274.1"/>
</dbReference>
<dbReference type="PANTHER" id="PTHR23245">
    <property type="entry name" value="TRNA METHYLTRANSFERASE"/>
    <property type="match status" value="1"/>
</dbReference>
<protein>
    <recommendedName>
        <fullName evidence="3">tRNA wybutosine-synthesizing protein 2 homolog</fullName>
        <ecNumber evidence="2">2.5.1.114</ecNumber>
    </recommendedName>
    <alternativeName>
        <fullName evidence="7">tRNA(Phe) (4-demethylwyosine(37)-C(7)) aminocarboxypropyltransferase</fullName>
    </alternativeName>
</protein>
<evidence type="ECO:0000256" key="10">
    <source>
        <dbReference type="SAM" id="MobiDB-lite"/>
    </source>
</evidence>
<dbReference type="InterPro" id="IPR029063">
    <property type="entry name" value="SAM-dependent_MTases_sf"/>
</dbReference>
<dbReference type="InterPro" id="IPR056743">
    <property type="entry name" value="TRM5-TYW2-like_MTfase"/>
</dbReference>
<comment type="function">
    <text evidence="8">S-adenosyl-L-methionine-dependent transferase that acts as a component of the wybutosine biosynthesis pathway. Wybutosine is a hyper modified guanosine with a tricyclic base found at the 3'-position adjacent to the anticodon of eukaryotic phenylalanine tRNA. Catalyzes the transfer of the alpha-amino-alpha-carboxypropyl (acp) group from S-adenosyl-L-methionine to the C-7 position of 4-demethylwyosine (imG-14) to produce wybutosine-86.</text>
</comment>
<keyword evidence="6" id="KW-0819">tRNA processing</keyword>
<reference evidence="13 14" key="1">
    <citation type="submission" date="2025-05" db="UniProtKB">
        <authorList>
            <consortium name="RefSeq"/>
        </authorList>
    </citation>
    <scope>IDENTIFICATION</scope>
</reference>
<evidence type="ECO:0000256" key="7">
    <source>
        <dbReference type="ARBA" id="ARBA00031315"/>
    </source>
</evidence>
<dbReference type="InterPro" id="IPR056744">
    <property type="entry name" value="TRM5/TYW2-like_N"/>
</dbReference>
<organism evidence="12 15">
    <name type="scientific">Pogona vitticeps</name>
    <name type="common">central bearded dragon</name>
    <dbReference type="NCBI Taxonomy" id="103695"/>
    <lineage>
        <taxon>Eukaryota</taxon>
        <taxon>Metazoa</taxon>
        <taxon>Chordata</taxon>
        <taxon>Craniata</taxon>
        <taxon>Vertebrata</taxon>
        <taxon>Euteleostomi</taxon>
        <taxon>Lepidosauria</taxon>
        <taxon>Squamata</taxon>
        <taxon>Bifurcata</taxon>
        <taxon>Unidentata</taxon>
        <taxon>Episquamata</taxon>
        <taxon>Toxicofera</taxon>
        <taxon>Iguania</taxon>
        <taxon>Acrodonta</taxon>
        <taxon>Agamidae</taxon>
        <taxon>Amphibolurinae</taxon>
        <taxon>Pogona</taxon>
    </lineage>
</organism>
<dbReference type="CDD" id="cd02440">
    <property type="entry name" value="AdoMet_MTases"/>
    <property type="match status" value="1"/>
</dbReference>
<dbReference type="Gene3D" id="3.40.50.150">
    <property type="entry name" value="Vaccinia Virus protein VP39"/>
    <property type="match status" value="1"/>
</dbReference>
<dbReference type="PROSITE" id="PS51684">
    <property type="entry name" value="SAM_MT_TRM5_TYW2"/>
    <property type="match status" value="1"/>
</dbReference>
<dbReference type="Pfam" id="PF25132">
    <property type="entry name" value="TYW2_N"/>
    <property type="match status" value="1"/>
</dbReference>
<evidence type="ECO:0000313" key="15">
    <source>
        <dbReference type="RefSeq" id="XP_072837377.1"/>
    </source>
</evidence>
<dbReference type="Pfam" id="PF25133">
    <property type="entry name" value="TYW2_N_2"/>
    <property type="match status" value="1"/>
</dbReference>
<evidence type="ECO:0000256" key="3">
    <source>
        <dbReference type="ARBA" id="ARBA00017179"/>
    </source>
</evidence>
<sequence>MDTEDFSCGTAALVTEPQFAQLFRKHLQNERILDRRYRMQKLTDGLLALPVLGENFTAQHLQQLKEKIPPGRTCALTRIQNPIPSKASKVRSPIQKLRDGLQHLLLRQGAAWSEELERDLPRSWERHGDLVLLSEDCFKAALWEELGPNLWKVVAGALGAQRLAKHGRVQSDLFRSPTVTLLLGEDGWVEHVDNGIRYVFDVTRCMLSPGNITEKLRIASLQCTGEVVVDLYAGIGYFTLPYLVHAGAAFVHACEWNPHAVEALQKNLHLNGVQDRCHVHMGDNKKLQLRDTADRVNLGLIPSSEEGWPVACRVLRKDLGGILHIHQNVESFPIKILALPHRVAQPPSVEQLTQQAMPEEEEDKVVKRDSNLFKDVADGALTSSTRWEWQRWAEATGMRIRALLQELDGKPWRTKILHLEQVKSYAPHVHHLVLDLDCRPLGTSEADSPAGSGLEQQHLSVAASREIGETSTGSL</sequence>
<evidence type="ECO:0000313" key="12">
    <source>
        <dbReference type="Proteomes" id="UP001652642"/>
    </source>
</evidence>
<dbReference type="InterPro" id="IPR056745">
    <property type="entry name" value="TYW2_N"/>
</dbReference>
<dbReference type="RefSeq" id="XP_072837376.1">
    <property type="nucleotide sequence ID" value="XM_072981275.1"/>
</dbReference>
<dbReference type="Gene3D" id="3.30.300.110">
    <property type="entry name" value="Met-10+ protein-like domains"/>
    <property type="match status" value="1"/>
</dbReference>
<dbReference type="GeneID" id="110083587"/>
<dbReference type="PANTHER" id="PTHR23245:SF25">
    <property type="entry name" value="TRNA WYBUTOSINE-SYNTHESIZING PROTEIN 2 HOMOLOG"/>
    <property type="match status" value="1"/>
</dbReference>
<evidence type="ECO:0000256" key="9">
    <source>
        <dbReference type="ARBA" id="ARBA00049400"/>
    </source>
</evidence>
<dbReference type="Proteomes" id="UP001652642">
    <property type="component" value="Chromosome 11"/>
</dbReference>
<proteinExistence type="predicted"/>
<evidence type="ECO:0000313" key="14">
    <source>
        <dbReference type="RefSeq" id="XP_072837376.1"/>
    </source>
</evidence>
<dbReference type="InterPro" id="IPR030382">
    <property type="entry name" value="MeTrfase_TRM5/TYW2"/>
</dbReference>
<keyword evidence="4" id="KW-0808">Transferase</keyword>
<comment type="catalytic activity">
    <reaction evidence="9">
        <text>4-demethylwyosine(37) in tRNA(Phe) + S-adenosyl-L-methionine = 4-demethyl-7-[(3S)-3-amino-3-carboxypropyl]wyosine(37) in tRNA(Phe) + S-methyl-5'-thioadenosine + H(+)</text>
        <dbReference type="Rhea" id="RHEA:36355"/>
        <dbReference type="Rhea" id="RHEA-COMP:10164"/>
        <dbReference type="Rhea" id="RHEA-COMP:10378"/>
        <dbReference type="ChEBI" id="CHEBI:15378"/>
        <dbReference type="ChEBI" id="CHEBI:17509"/>
        <dbReference type="ChEBI" id="CHEBI:59789"/>
        <dbReference type="ChEBI" id="CHEBI:64315"/>
        <dbReference type="ChEBI" id="CHEBI:73550"/>
        <dbReference type="EC" id="2.5.1.114"/>
    </reaction>
</comment>
<gene>
    <name evidence="13 14 15" type="primary">TRMT12</name>
</gene>
<keyword evidence="5" id="KW-0949">S-adenosyl-L-methionine</keyword>
<feature type="region of interest" description="Disordered" evidence="10">
    <location>
        <begin position="444"/>
        <end position="475"/>
    </location>
</feature>
<dbReference type="EC" id="2.5.1.114" evidence="2"/>
<name>A0ABM5EW44_9SAUR</name>
<accession>A0ABM5EW44</accession>